<name>A0AAV0T542_HYABA</name>
<dbReference type="EMBL" id="CANTFL010000137">
    <property type="protein sequence ID" value="CAI5714948.1"/>
    <property type="molecule type" value="Genomic_DNA"/>
</dbReference>
<organism evidence="1 2">
    <name type="scientific">Hyaloperonospora brassicae</name>
    <name type="common">Brassica downy mildew</name>
    <name type="synonym">Peronospora brassicae</name>
    <dbReference type="NCBI Taxonomy" id="162125"/>
    <lineage>
        <taxon>Eukaryota</taxon>
        <taxon>Sar</taxon>
        <taxon>Stramenopiles</taxon>
        <taxon>Oomycota</taxon>
        <taxon>Peronosporomycetes</taxon>
        <taxon>Peronosporales</taxon>
        <taxon>Peronosporaceae</taxon>
        <taxon>Hyaloperonospora</taxon>
    </lineage>
</organism>
<protein>
    <recommendedName>
        <fullName evidence="3">Pectate lyase domain-containing protein</fullName>
    </recommendedName>
</protein>
<sequence>MCRIQYLYNFAAALHFAAKKAAGAFTVSSPAGLGAGTTVGSGGNVVHPTSNAELVAYLNDTKPLIVVLNRTLGFHETEGTTTEVGCRPIKTRQCIAARNGFQGQDVIPSKGGMENTGGCINGTNVTVTNENAAIRRVLVQDNKTIRGIGKNGVPIDKGLSLLNNVIIQNVHITELNLHLVWGGGAIFIPGSNGGIRWSTTSGPAT</sequence>
<accession>A0AAV0T542</accession>
<reference evidence="1" key="1">
    <citation type="submission" date="2022-12" db="EMBL/GenBank/DDBJ databases">
        <authorList>
            <person name="Webb A."/>
        </authorList>
    </citation>
    <scope>NUCLEOTIDE SEQUENCE</scope>
    <source>
        <strain evidence="1">Hp1</strain>
    </source>
</reference>
<evidence type="ECO:0008006" key="3">
    <source>
        <dbReference type="Google" id="ProtNLM"/>
    </source>
</evidence>
<comment type="caution">
    <text evidence="1">The sequence shown here is derived from an EMBL/GenBank/DDBJ whole genome shotgun (WGS) entry which is preliminary data.</text>
</comment>
<keyword evidence="2" id="KW-1185">Reference proteome</keyword>
<evidence type="ECO:0000313" key="1">
    <source>
        <dbReference type="EMBL" id="CAI5714948.1"/>
    </source>
</evidence>
<gene>
    <name evidence="1" type="ORF">HBR001_LOCUS1340</name>
</gene>
<dbReference type="Gene3D" id="2.160.20.10">
    <property type="entry name" value="Single-stranded right-handed beta-helix, Pectin lyase-like"/>
    <property type="match status" value="1"/>
</dbReference>
<evidence type="ECO:0000313" key="2">
    <source>
        <dbReference type="Proteomes" id="UP001162031"/>
    </source>
</evidence>
<dbReference type="InterPro" id="IPR012334">
    <property type="entry name" value="Pectin_lyas_fold"/>
</dbReference>
<dbReference type="InterPro" id="IPR011050">
    <property type="entry name" value="Pectin_lyase_fold/virulence"/>
</dbReference>
<proteinExistence type="predicted"/>
<dbReference type="Proteomes" id="UP001162031">
    <property type="component" value="Unassembled WGS sequence"/>
</dbReference>
<dbReference type="SUPFAM" id="SSF51126">
    <property type="entry name" value="Pectin lyase-like"/>
    <property type="match status" value="1"/>
</dbReference>
<dbReference type="AlphaFoldDB" id="A0AAV0T542"/>